<organism evidence="2 3">
    <name type="scientific">Vitis vinifera</name>
    <name type="common">Grape</name>
    <dbReference type="NCBI Taxonomy" id="29760"/>
    <lineage>
        <taxon>Eukaryota</taxon>
        <taxon>Viridiplantae</taxon>
        <taxon>Streptophyta</taxon>
        <taxon>Embryophyta</taxon>
        <taxon>Tracheophyta</taxon>
        <taxon>Spermatophyta</taxon>
        <taxon>Magnoliopsida</taxon>
        <taxon>eudicotyledons</taxon>
        <taxon>Gunneridae</taxon>
        <taxon>Pentapetalae</taxon>
        <taxon>rosids</taxon>
        <taxon>Vitales</taxon>
        <taxon>Vitaceae</taxon>
        <taxon>Viteae</taxon>
        <taxon>Vitis</taxon>
    </lineage>
</organism>
<dbReference type="AlphaFoldDB" id="A0A438CZF6"/>
<accession>A0A438CZF6</accession>
<sequence length="320" mass="35328">MPMGVFSNSLQDLRVGLGNEKLNSTQRTAEPLDAEVKRNSNESHSNCGRVDVLGNEANNPCMVCPQNEDDAEVNKKRVGSDRYLSTADVLGNKSSGTDTESPRWKYSNVCCVIGFFNALCEPRNIAENDSSMFCLQNESRSKSLPNSVEVNLHQKEMTLFTARDLNAAATGAMAKEGIANSVMTPCTTSCRGEKVANGGEICNFIMPDQDGMLIEDRALVTYESNSEHLDKLQITIASKEKLLSQTALKVLLRKRDRLSGKFLIKLCYALVFQSHQQRKLEDEIAQCDKNIQTILDGMTLFCAVSLALRPCSFSVGNYET</sequence>
<proteinExistence type="predicted"/>
<comment type="caution">
    <text evidence="2">The sequence shown here is derived from an EMBL/GenBank/DDBJ whole genome shotgun (WGS) entry which is preliminary data.</text>
</comment>
<protein>
    <submittedName>
        <fullName evidence="2">Uncharacterized protein</fullName>
    </submittedName>
</protein>
<reference evidence="2 3" key="1">
    <citation type="journal article" date="2018" name="PLoS Genet.">
        <title>Population sequencing reveals clonal diversity and ancestral inbreeding in the grapevine cultivar Chardonnay.</title>
        <authorList>
            <person name="Roach M.J."/>
            <person name="Johnson D.L."/>
            <person name="Bohlmann J."/>
            <person name="van Vuuren H.J."/>
            <person name="Jones S.J."/>
            <person name="Pretorius I.S."/>
            <person name="Schmidt S.A."/>
            <person name="Borneman A.R."/>
        </authorList>
    </citation>
    <scope>NUCLEOTIDE SEQUENCE [LARGE SCALE GENOMIC DNA]</scope>
    <source>
        <strain evidence="3">cv. Chardonnay</strain>
        <tissue evidence="2">Leaf</tissue>
    </source>
</reference>
<evidence type="ECO:0000313" key="3">
    <source>
        <dbReference type="Proteomes" id="UP000288805"/>
    </source>
</evidence>
<feature type="region of interest" description="Disordered" evidence="1">
    <location>
        <begin position="18"/>
        <end position="48"/>
    </location>
</feature>
<dbReference type="EMBL" id="QGNW01001885">
    <property type="protein sequence ID" value="RVW28584.1"/>
    <property type="molecule type" value="Genomic_DNA"/>
</dbReference>
<dbReference type="PANTHER" id="PTHR33913">
    <property type="entry name" value="ALEURONE LAYER MORPHOGENESIS PROTEIN"/>
    <property type="match status" value="1"/>
</dbReference>
<gene>
    <name evidence="2" type="ORF">CK203_094811</name>
</gene>
<dbReference type="PANTHER" id="PTHR33913:SF1">
    <property type="entry name" value="DRBM DOMAIN-CONTAINING PROTEIN"/>
    <property type="match status" value="1"/>
</dbReference>
<evidence type="ECO:0000313" key="2">
    <source>
        <dbReference type="EMBL" id="RVW28584.1"/>
    </source>
</evidence>
<dbReference type="Proteomes" id="UP000288805">
    <property type="component" value="Unassembled WGS sequence"/>
</dbReference>
<evidence type="ECO:0000256" key="1">
    <source>
        <dbReference type="SAM" id="MobiDB-lite"/>
    </source>
</evidence>
<name>A0A438CZF6_VITVI</name>